<dbReference type="InterPro" id="IPR036192">
    <property type="entry name" value="Cell_div_ZapA-like_sf"/>
</dbReference>
<accession>A0A0L8VES3</accession>
<dbReference type="OrthoDB" id="1495773at2"/>
<dbReference type="InterPro" id="IPR007838">
    <property type="entry name" value="Cell_div_ZapA-like"/>
</dbReference>
<dbReference type="EMBL" id="LGIA01000011">
    <property type="protein sequence ID" value="KOH46980.1"/>
    <property type="molecule type" value="Genomic_DNA"/>
</dbReference>
<comment type="caution">
    <text evidence="1">The sequence shown here is derived from an EMBL/GenBank/DDBJ whole genome shotgun (WGS) entry which is preliminary data.</text>
</comment>
<dbReference type="Pfam" id="PF05164">
    <property type="entry name" value="ZapA"/>
    <property type="match status" value="1"/>
</dbReference>
<proteinExistence type="predicted"/>
<dbReference type="Proteomes" id="UP000036958">
    <property type="component" value="Unassembled WGS sequence"/>
</dbReference>
<keyword evidence="2" id="KW-1185">Reference proteome</keyword>
<name>A0A0L8VES3_9BACT</name>
<organism evidence="1 2">
    <name type="scientific">Sunxiuqinia dokdonensis</name>
    <dbReference type="NCBI Taxonomy" id="1409788"/>
    <lineage>
        <taxon>Bacteria</taxon>
        <taxon>Pseudomonadati</taxon>
        <taxon>Bacteroidota</taxon>
        <taxon>Bacteroidia</taxon>
        <taxon>Marinilabiliales</taxon>
        <taxon>Prolixibacteraceae</taxon>
        <taxon>Sunxiuqinia</taxon>
    </lineage>
</organism>
<evidence type="ECO:0000313" key="2">
    <source>
        <dbReference type="Proteomes" id="UP000036958"/>
    </source>
</evidence>
<dbReference type="RefSeq" id="WP_053178930.1">
    <property type="nucleotide sequence ID" value="NZ_LGIA01000011.1"/>
</dbReference>
<dbReference type="SUPFAM" id="SSF102829">
    <property type="entry name" value="Cell division protein ZapA-like"/>
    <property type="match status" value="1"/>
</dbReference>
<dbReference type="AlphaFoldDB" id="A0A0L8VES3"/>
<sequence length="97" mass="11506">MTKKLSININIDGRIYPLTIMKEQEEKYRKAAKILNEILLQYKKKYAENDSKDFLAMAAFQFVLRNLELEERVDESPFIEKVKELNEMLGDYLSINE</sequence>
<gene>
    <name evidence="1" type="ORF">NC99_02190</name>
</gene>
<evidence type="ECO:0008006" key="3">
    <source>
        <dbReference type="Google" id="ProtNLM"/>
    </source>
</evidence>
<reference evidence="2" key="1">
    <citation type="submission" date="2015-07" db="EMBL/GenBank/DDBJ databases">
        <title>Genome sequencing of Sunxiuqinia dokdonensis strain SK.</title>
        <authorList>
            <person name="Ahn S."/>
            <person name="Kim B.-C."/>
        </authorList>
    </citation>
    <scope>NUCLEOTIDE SEQUENCE [LARGE SCALE GENOMIC DNA]</scope>
    <source>
        <strain evidence="2">SK</strain>
    </source>
</reference>
<evidence type="ECO:0000313" key="1">
    <source>
        <dbReference type="EMBL" id="KOH46980.1"/>
    </source>
</evidence>
<dbReference type="STRING" id="1409788.NC99_02190"/>
<protein>
    <recommendedName>
        <fullName evidence="3">Cell division protein ZapA</fullName>
    </recommendedName>
</protein>